<reference evidence="3 4" key="1">
    <citation type="submission" date="2015-04" db="EMBL/GenBank/DDBJ databases">
        <title>Complete Genome Sequence of Kosmotoga pacifica SLHLJ1.</title>
        <authorList>
            <person name="Jiang L.J."/>
            <person name="Shao Z.Z."/>
            <person name="Jebbar M."/>
        </authorList>
    </citation>
    <scope>NUCLEOTIDE SEQUENCE [LARGE SCALE GENOMIC DNA]</scope>
    <source>
        <strain evidence="3 4">SLHLJ1</strain>
    </source>
</reference>
<keyword evidence="4" id="KW-1185">Reference proteome</keyword>
<dbReference type="KEGG" id="kpf:IX53_09870"/>
<keyword evidence="1" id="KW-0489">Methyltransferase</keyword>
<sequence length="271" mass="30815">MNYKYFTLYANGELLNEIEELCLSKGFLNYFSEKRDTDLWQVKVYIESSEEFPEFLKAYPFEYGGEELEKDWWKKWKESLKPFMLTPHTKVIPLEDPAPVKKAEIIGVVPGEAFGTGQHETTRLAASLLEKHLKLGDRVLDVGAGTGILCALALKRGAAKAVALDIDPLAIKKCHETASINGVIIDARVSDLLGAVEHEEYFDIIVSNMIVELLERFVKETVFHLKDGGLLILSGILSQKYDSFIRNLENDFEILETEEMNEWKAVVLRKR</sequence>
<dbReference type="STRING" id="1330330.IX53_09870"/>
<evidence type="ECO:0008006" key="5">
    <source>
        <dbReference type="Google" id="ProtNLM"/>
    </source>
</evidence>
<proteinExistence type="predicted"/>
<dbReference type="Pfam" id="PF06325">
    <property type="entry name" value="PrmA"/>
    <property type="match status" value="1"/>
</dbReference>
<organism evidence="3 4">
    <name type="scientific">Kosmotoga pacifica</name>
    <dbReference type="NCBI Taxonomy" id="1330330"/>
    <lineage>
        <taxon>Bacteria</taxon>
        <taxon>Thermotogati</taxon>
        <taxon>Thermotogota</taxon>
        <taxon>Thermotogae</taxon>
        <taxon>Kosmotogales</taxon>
        <taxon>Kosmotogaceae</taxon>
        <taxon>Kosmotoga</taxon>
    </lineage>
</organism>
<evidence type="ECO:0000313" key="4">
    <source>
        <dbReference type="Proteomes" id="UP000035159"/>
    </source>
</evidence>
<dbReference type="GO" id="GO:0032259">
    <property type="term" value="P:methylation"/>
    <property type="evidence" value="ECO:0007669"/>
    <property type="project" value="UniProtKB-KW"/>
</dbReference>
<evidence type="ECO:0000256" key="1">
    <source>
        <dbReference type="ARBA" id="ARBA00022603"/>
    </source>
</evidence>
<evidence type="ECO:0000256" key="2">
    <source>
        <dbReference type="ARBA" id="ARBA00022679"/>
    </source>
</evidence>
<dbReference type="Gene3D" id="3.40.50.150">
    <property type="entry name" value="Vaccinia Virus protein VP39"/>
    <property type="match status" value="1"/>
</dbReference>
<dbReference type="PANTHER" id="PTHR43648">
    <property type="entry name" value="ELECTRON TRANSFER FLAVOPROTEIN BETA SUBUNIT LYSINE METHYLTRANSFERASE"/>
    <property type="match status" value="1"/>
</dbReference>
<dbReference type="SUPFAM" id="SSF53335">
    <property type="entry name" value="S-adenosyl-L-methionine-dependent methyltransferases"/>
    <property type="match status" value="1"/>
</dbReference>
<evidence type="ECO:0000313" key="3">
    <source>
        <dbReference type="EMBL" id="AKI98361.1"/>
    </source>
</evidence>
<dbReference type="CDD" id="cd02440">
    <property type="entry name" value="AdoMet_MTases"/>
    <property type="match status" value="1"/>
</dbReference>
<dbReference type="RefSeq" id="WP_047755607.1">
    <property type="nucleotide sequence ID" value="NZ_CAJUHA010000010.1"/>
</dbReference>
<dbReference type="InterPro" id="IPR050078">
    <property type="entry name" value="Ribosomal_L11_MeTrfase_PrmA"/>
</dbReference>
<dbReference type="AlphaFoldDB" id="A0A0G2ZE90"/>
<dbReference type="GO" id="GO:0008276">
    <property type="term" value="F:protein methyltransferase activity"/>
    <property type="evidence" value="ECO:0007669"/>
    <property type="project" value="TreeGrafter"/>
</dbReference>
<dbReference type="EMBL" id="CP011232">
    <property type="protein sequence ID" value="AKI98361.1"/>
    <property type="molecule type" value="Genomic_DNA"/>
</dbReference>
<gene>
    <name evidence="3" type="ORF">IX53_09870</name>
</gene>
<dbReference type="PANTHER" id="PTHR43648:SF1">
    <property type="entry name" value="ELECTRON TRANSFER FLAVOPROTEIN BETA SUBUNIT LYSINE METHYLTRANSFERASE"/>
    <property type="match status" value="1"/>
</dbReference>
<accession>A0A0G2ZE90</accession>
<name>A0A0G2ZE90_9BACT</name>
<dbReference type="PATRIC" id="fig|1330330.3.peg.2012"/>
<keyword evidence="2" id="KW-0808">Transferase</keyword>
<protein>
    <recommendedName>
        <fullName evidence="5">Ribosomal protein L11 methyltransferase</fullName>
    </recommendedName>
</protein>
<dbReference type="InterPro" id="IPR029063">
    <property type="entry name" value="SAM-dependent_MTases_sf"/>
</dbReference>
<dbReference type="Proteomes" id="UP000035159">
    <property type="component" value="Chromosome"/>
</dbReference>